<evidence type="ECO:0000313" key="3">
    <source>
        <dbReference type="Proteomes" id="UP000183656"/>
    </source>
</evidence>
<accession>A0A1I7KPK4</accession>
<organism evidence="2 3">
    <name type="scientific">Paenacidovorax caeni</name>
    <dbReference type="NCBI Taxonomy" id="343013"/>
    <lineage>
        <taxon>Bacteria</taxon>
        <taxon>Pseudomonadati</taxon>
        <taxon>Pseudomonadota</taxon>
        <taxon>Betaproteobacteria</taxon>
        <taxon>Burkholderiales</taxon>
        <taxon>Comamonadaceae</taxon>
        <taxon>Paenacidovorax</taxon>
    </lineage>
</organism>
<feature type="region of interest" description="Disordered" evidence="1">
    <location>
        <begin position="1"/>
        <end position="31"/>
    </location>
</feature>
<evidence type="ECO:0000313" key="2">
    <source>
        <dbReference type="EMBL" id="SFU99296.1"/>
    </source>
</evidence>
<dbReference type="STRING" id="343013.SAMN04489707_10632"/>
<name>A0A1I7KPK4_9BURK</name>
<dbReference type="Proteomes" id="UP000183656">
    <property type="component" value="Unassembled WGS sequence"/>
</dbReference>
<gene>
    <name evidence="2" type="ORF">SAMN04489707_10632</name>
</gene>
<keyword evidence="3" id="KW-1185">Reference proteome</keyword>
<dbReference type="EMBL" id="FPBX01000063">
    <property type="protein sequence ID" value="SFU99296.1"/>
    <property type="molecule type" value="Genomic_DNA"/>
</dbReference>
<evidence type="ECO:0000256" key="1">
    <source>
        <dbReference type="SAM" id="MobiDB-lite"/>
    </source>
</evidence>
<proteinExistence type="predicted"/>
<protein>
    <submittedName>
        <fullName evidence="2">Uncharacterized protein</fullName>
    </submittedName>
</protein>
<reference evidence="2 3" key="1">
    <citation type="submission" date="2016-10" db="EMBL/GenBank/DDBJ databases">
        <authorList>
            <person name="de Groot N.N."/>
        </authorList>
    </citation>
    <scope>NUCLEOTIDE SEQUENCE [LARGE SCALE GENOMIC DNA]</scope>
    <source>
        <strain evidence="2 3">R-24608</strain>
    </source>
</reference>
<sequence length="70" mass="7407">MSEVTTRPATRATKAPARQKTAPSTIPISAPSKRTVSEASCAAAEALTYGNFSKPIRSLPDPRSLTRPLP</sequence>
<feature type="compositionally biased region" description="Low complexity" evidence="1">
    <location>
        <begin position="1"/>
        <end position="23"/>
    </location>
</feature>
<dbReference type="AlphaFoldDB" id="A0A1I7KPK4"/>